<evidence type="ECO:0000259" key="3">
    <source>
        <dbReference type="Pfam" id="PF25515"/>
    </source>
</evidence>
<dbReference type="PANTHER" id="PTHR33925:SF2">
    <property type="entry name" value="PLASTID DIVISION PROTEIN CDP1, CHLOROPLASTIC"/>
    <property type="match status" value="1"/>
</dbReference>
<protein>
    <submittedName>
        <fullName evidence="4">Uncharacterized protein</fullName>
    </submittedName>
</protein>
<feature type="domain" description="Plastid division protein CDP1-like 1st alpha solenoid" evidence="3">
    <location>
        <begin position="155"/>
        <end position="302"/>
    </location>
</feature>
<evidence type="ECO:0000259" key="1">
    <source>
        <dbReference type="Pfam" id="PF13355"/>
    </source>
</evidence>
<keyword evidence="5" id="KW-1185">Reference proteome</keyword>
<dbReference type="InterPro" id="IPR057137">
    <property type="entry name" value="CDP1-like_a_solenoid_2"/>
</dbReference>
<name>A0A1J7HSY0_LUPAN</name>
<dbReference type="InterPro" id="IPR044685">
    <property type="entry name" value="CPD1-like"/>
</dbReference>
<proteinExistence type="predicted"/>
<feature type="domain" description="Plastid division protein CDP1-like 2nd alpha solenoid" evidence="2">
    <location>
        <begin position="345"/>
        <end position="491"/>
    </location>
</feature>
<dbReference type="OMA" id="IVKSVMH"/>
<dbReference type="PANTHER" id="PTHR33925">
    <property type="entry name" value="PLASTID DIVISION PROTEIN CDP1, CHLOROPLASTIC-RELATED"/>
    <property type="match status" value="1"/>
</dbReference>
<dbReference type="Proteomes" id="UP000188354">
    <property type="component" value="Chromosome LG10"/>
</dbReference>
<dbReference type="AlphaFoldDB" id="A0A1J7HSY0"/>
<feature type="domain" description="Plastid division protein CDP1-like IMS" evidence="1">
    <location>
        <begin position="708"/>
        <end position="825"/>
    </location>
</feature>
<reference evidence="4 5" key="1">
    <citation type="journal article" date="2017" name="Plant Biotechnol. J.">
        <title>A comprehensive draft genome sequence for lupin (Lupinus angustifolius), an emerging health food: insights into plant-microbe interactions and legume evolution.</title>
        <authorList>
            <person name="Hane J.K."/>
            <person name="Ming Y."/>
            <person name="Kamphuis L.G."/>
            <person name="Nelson M.N."/>
            <person name="Garg G."/>
            <person name="Atkins C.A."/>
            <person name="Bayer P.E."/>
            <person name="Bravo A."/>
            <person name="Bringans S."/>
            <person name="Cannon S."/>
            <person name="Edwards D."/>
            <person name="Foley R."/>
            <person name="Gao L.L."/>
            <person name="Harrison M.J."/>
            <person name="Huang W."/>
            <person name="Hurgobin B."/>
            <person name="Li S."/>
            <person name="Liu C.W."/>
            <person name="McGrath A."/>
            <person name="Morahan G."/>
            <person name="Murray J."/>
            <person name="Weller J."/>
            <person name="Jian J."/>
            <person name="Singh K.B."/>
        </authorList>
    </citation>
    <scope>NUCLEOTIDE SEQUENCE [LARGE SCALE GENOMIC DNA]</scope>
    <source>
        <strain evidence="5">cv. Tanjil</strain>
        <tissue evidence="4">Whole plant</tissue>
    </source>
</reference>
<dbReference type="Pfam" id="PF25515">
    <property type="entry name" value="Arm_PDR"/>
    <property type="match status" value="1"/>
</dbReference>
<sequence>MALATSAALIASSVYCVARCDPKLLHFLGSHHGDAAGNSGFFVGSHAGKSDVVLERRRLKTTDTRILENNNTQIKSTFEIPVSCYQLIGVPDRAEKDEVVKAVMGLKNAEIEEGYTMDVVASRQDLLMDVRDKLLFEPEYAGDLREKIPPKSSLRIPWSWLPGALCLLQEVGESKLVLDIGRASLQHQDAKSYSDDLLLAMALAECAIAKIGFEKKKVSQGFEALARAQRILRSKPSLAKMTLLSQIEESLEELAPSCTLELLSMPHTPENVDRRRGAISALRELLRQGLDVETSCHVQDWPSFLSQAFDNLLANEIVDLLPWDNLAVMRKNKKTIESQNLRIVIDANCFYRVFTAHMALGFSSKQKELISKAKSICECLIASEGIDLKFEETFCLFLLGQGTEAEVVEKLKQLELNLNPKNNSVLGKAILDASTANPSLFYDKSFEFVISNLRHLAELDQEMWLKDSVLALFPDTKDCSPALANFFKSQKKFSGSKKTKGAAQTLPPICHRPLSLSGSLDRGDIEESRSYMSSSPNIGFAVKQLAPTDLQSSLLSGRNEKTNDLSESPVQVKRSLGTKRNGIWDSHFTHAHIFGKITYISVLGCIVFATVKLMGINLSRTLDGSHWALTKANNSTAWTVESSADYSVSPAYIRGTNTADILKKILPMAKIPFLHKSGPKKHSDLHASLSSPSSHINAYRRPMPVEEAETLVKQWQTIKAEALGPSYEVNCLSDVLDESMLAQWQTLADAAKEKSCHWRFLLLKLSILRADIILDGNGVDIAEIEALLEEAAELVDDSQKKNPNYYSTYKVKYILKRQEDGSWKFCEGDIRTP</sequence>
<evidence type="ECO:0000313" key="5">
    <source>
        <dbReference type="Proteomes" id="UP000188354"/>
    </source>
</evidence>
<dbReference type="STRING" id="3871.A0A1J7HSY0"/>
<evidence type="ECO:0000259" key="2">
    <source>
        <dbReference type="Pfam" id="PF23468"/>
    </source>
</evidence>
<gene>
    <name evidence="4" type="ORF">TanjilG_30991</name>
</gene>
<dbReference type="GO" id="GO:0009706">
    <property type="term" value="C:chloroplast inner membrane"/>
    <property type="evidence" value="ECO:0007669"/>
    <property type="project" value="TreeGrafter"/>
</dbReference>
<dbReference type="InterPro" id="IPR058032">
    <property type="entry name" value="CDP1-like_a_solenoid_1"/>
</dbReference>
<dbReference type="Pfam" id="PF13355">
    <property type="entry name" value="ARC6-like_IMS"/>
    <property type="match status" value="1"/>
</dbReference>
<dbReference type="Pfam" id="PF23468">
    <property type="entry name" value="ARC6"/>
    <property type="match status" value="1"/>
</dbReference>
<dbReference type="EMBL" id="CM007370">
    <property type="protein sequence ID" value="OIW03571.1"/>
    <property type="molecule type" value="Genomic_DNA"/>
</dbReference>
<evidence type="ECO:0000313" key="4">
    <source>
        <dbReference type="EMBL" id="OIW03571.1"/>
    </source>
</evidence>
<organism evidence="4 5">
    <name type="scientific">Lupinus angustifolius</name>
    <name type="common">Narrow-leaved blue lupine</name>
    <dbReference type="NCBI Taxonomy" id="3871"/>
    <lineage>
        <taxon>Eukaryota</taxon>
        <taxon>Viridiplantae</taxon>
        <taxon>Streptophyta</taxon>
        <taxon>Embryophyta</taxon>
        <taxon>Tracheophyta</taxon>
        <taxon>Spermatophyta</taxon>
        <taxon>Magnoliopsida</taxon>
        <taxon>eudicotyledons</taxon>
        <taxon>Gunneridae</taxon>
        <taxon>Pentapetalae</taxon>
        <taxon>rosids</taxon>
        <taxon>fabids</taxon>
        <taxon>Fabales</taxon>
        <taxon>Fabaceae</taxon>
        <taxon>Papilionoideae</taxon>
        <taxon>50 kb inversion clade</taxon>
        <taxon>genistoids sensu lato</taxon>
        <taxon>core genistoids</taxon>
        <taxon>Genisteae</taxon>
        <taxon>Lupinus</taxon>
    </lineage>
</organism>
<dbReference type="GO" id="GO:0010020">
    <property type="term" value="P:chloroplast fission"/>
    <property type="evidence" value="ECO:0007669"/>
    <property type="project" value="TreeGrafter"/>
</dbReference>
<accession>A0A1J7HSY0</accession>
<dbReference type="Gramene" id="OIW03571">
    <property type="protein sequence ID" value="OIW03571"/>
    <property type="gene ID" value="TanjilG_30991"/>
</dbReference>
<dbReference type="InterPro" id="IPR025344">
    <property type="entry name" value="CDP1-like_IMS"/>
</dbReference>